<dbReference type="InterPro" id="IPR012461">
    <property type="entry name" value="SACK1"/>
</dbReference>
<reference evidence="4" key="3">
    <citation type="submission" date="2025-09" db="UniProtKB">
        <authorList>
            <consortium name="Ensembl"/>
        </authorList>
    </citation>
    <scope>IDENTIFICATION</scope>
</reference>
<keyword evidence="5" id="KW-1185">Reference proteome</keyword>
<dbReference type="PANTHER" id="PTHR16181:SF29">
    <property type="entry name" value="PROTEIN FAM83A-RELATED"/>
    <property type="match status" value="1"/>
</dbReference>
<dbReference type="Proteomes" id="UP000291020">
    <property type="component" value="Unassembled WGS sequence"/>
</dbReference>
<sequence>MADSQLICLDDTHVNEKVTEAQARFYYSEEQRRALQALVAKGEPGYRERLQDGQLRDFLSSRELRALPDAWRRYDAHLEGGGGDGGVSLAYWPECSDTEVPPLDLGWTDKNFYRGISRVSLFTHPRKEENAPHLRQVIREMIQQAHRIIAVVMDLFTDRDIFQDIVDAAYKRRIPVYIILDEEGVKFFLEMCKCMNLSSFQIQNIRVRFVTGVGFYMPSGKIKGTLASRFLMVDGEQVATGSYSFTWSSSHIDRNILLLLTGQNVEMFDIEFRELYAISEEVNLYKELNIASPFHSGAGISELRSSTVSRKMINPKYGLVTRPAPGEMFWASHQRQESQGKLERNEEESESKKRLNQFLNDLITVEQVLPEILPPLENLGRVNRSPQRLLSFFHRDQKHKSKSRESIRDTKKDEDAGSSVANGEANSKQGKRFGSGFFSRKAKQPPVMRTNYFASEGLSRKEFEIVKMAGEDLISFSPVSIRSCAGTSDKLPSPRFPRAPPVQACEGSSNHFFSSALK</sequence>
<evidence type="ECO:0000256" key="2">
    <source>
        <dbReference type="SAM" id="MobiDB-lite"/>
    </source>
</evidence>
<feature type="compositionally biased region" description="Polar residues" evidence="2">
    <location>
        <begin position="419"/>
        <end position="428"/>
    </location>
</feature>
<evidence type="ECO:0000313" key="5">
    <source>
        <dbReference type="Proteomes" id="UP000291020"/>
    </source>
</evidence>
<reference evidence="5" key="1">
    <citation type="journal article" date="2017" name="PLoS ONE">
        <title>The Agassiz's desert tortoise genome provides a resource for the conservation of a threatened species.</title>
        <authorList>
            <person name="Tollis M."/>
            <person name="DeNardo D.F."/>
            <person name="Cornelius J.A."/>
            <person name="Dolby G.A."/>
            <person name="Edwards T."/>
            <person name="Henen B.T."/>
            <person name="Karl A.E."/>
            <person name="Murphy R.W."/>
            <person name="Kusumi K."/>
        </authorList>
    </citation>
    <scope>NUCLEOTIDE SEQUENCE [LARGE SCALE GENOMIC DNA]</scope>
</reference>
<feature type="domain" description="Scaffolding anchor of CK1" evidence="3">
    <location>
        <begin position="15"/>
        <end position="280"/>
    </location>
</feature>
<dbReference type="Gene3D" id="3.30.870.10">
    <property type="entry name" value="Endonuclease Chain A"/>
    <property type="match status" value="1"/>
</dbReference>
<accession>A0A452H682</accession>
<evidence type="ECO:0000256" key="1">
    <source>
        <dbReference type="ARBA" id="ARBA00006937"/>
    </source>
</evidence>
<feature type="region of interest" description="Disordered" evidence="2">
    <location>
        <begin position="487"/>
        <end position="518"/>
    </location>
</feature>
<dbReference type="GO" id="GO:0007165">
    <property type="term" value="P:signal transduction"/>
    <property type="evidence" value="ECO:0007669"/>
    <property type="project" value="TreeGrafter"/>
</dbReference>
<dbReference type="Pfam" id="PF07894">
    <property type="entry name" value="SACK1"/>
    <property type="match status" value="1"/>
</dbReference>
<dbReference type="SUPFAM" id="SSF56024">
    <property type="entry name" value="Phospholipase D/nuclease"/>
    <property type="match status" value="1"/>
</dbReference>
<dbReference type="InterPro" id="IPR050944">
    <property type="entry name" value="FAM83"/>
</dbReference>
<feature type="compositionally biased region" description="Basic and acidic residues" evidence="2">
    <location>
        <begin position="403"/>
        <end position="415"/>
    </location>
</feature>
<comment type="similarity">
    <text evidence="1">Belongs to the FAM83 family.</text>
</comment>
<dbReference type="PANTHER" id="PTHR16181">
    <property type="entry name" value="PROTEIN FAM83A-RELATED"/>
    <property type="match status" value="1"/>
</dbReference>
<dbReference type="GO" id="GO:0019901">
    <property type="term" value="F:protein kinase binding"/>
    <property type="evidence" value="ECO:0007669"/>
    <property type="project" value="TreeGrafter"/>
</dbReference>
<feature type="compositionally biased region" description="Polar residues" evidence="2">
    <location>
        <begin position="506"/>
        <end position="518"/>
    </location>
</feature>
<dbReference type="AlphaFoldDB" id="A0A452H682"/>
<evidence type="ECO:0000259" key="3">
    <source>
        <dbReference type="Pfam" id="PF07894"/>
    </source>
</evidence>
<organism evidence="4 5">
    <name type="scientific">Gopherus agassizii</name>
    <name type="common">Agassiz's desert tortoise</name>
    <dbReference type="NCBI Taxonomy" id="38772"/>
    <lineage>
        <taxon>Eukaryota</taxon>
        <taxon>Metazoa</taxon>
        <taxon>Chordata</taxon>
        <taxon>Craniata</taxon>
        <taxon>Vertebrata</taxon>
        <taxon>Euteleostomi</taxon>
        <taxon>Archelosauria</taxon>
        <taxon>Testudinata</taxon>
        <taxon>Testudines</taxon>
        <taxon>Cryptodira</taxon>
        <taxon>Durocryptodira</taxon>
        <taxon>Testudinoidea</taxon>
        <taxon>Testudinidae</taxon>
        <taxon>Gopherus</taxon>
    </lineage>
</organism>
<dbReference type="Ensembl" id="ENSGAGT00000011508.1">
    <property type="protein sequence ID" value="ENSGAGP00000010026.1"/>
    <property type="gene ID" value="ENSGAGG00000007869.1"/>
</dbReference>
<reference evidence="4" key="2">
    <citation type="submission" date="2025-08" db="UniProtKB">
        <authorList>
            <consortium name="Ensembl"/>
        </authorList>
    </citation>
    <scope>IDENTIFICATION</scope>
</reference>
<feature type="region of interest" description="Disordered" evidence="2">
    <location>
        <begin position="392"/>
        <end position="440"/>
    </location>
</feature>
<protein>
    <recommendedName>
        <fullName evidence="3">Scaffolding anchor of CK1 domain-containing protein</fullName>
    </recommendedName>
</protein>
<evidence type="ECO:0000313" key="4">
    <source>
        <dbReference type="Ensembl" id="ENSGAGP00000010026.1"/>
    </source>
</evidence>
<name>A0A452H682_9SAUR</name>
<proteinExistence type="inferred from homology"/>